<organism evidence="1 2">
    <name type="scientific">Chryseobacterium salviniae</name>
    <dbReference type="NCBI Taxonomy" id="3101750"/>
    <lineage>
        <taxon>Bacteria</taxon>
        <taxon>Pseudomonadati</taxon>
        <taxon>Bacteroidota</taxon>
        <taxon>Flavobacteriia</taxon>
        <taxon>Flavobacteriales</taxon>
        <taxon>Weeksellaceae</taxon>
        <taxon>Chryseobacterium group</taxon>
        <taxon>Chryseobacterium</taxon>
    </lineage>
</organism>
<reference evidence="1 2" key="1">
    <citation type="submission" date="2024-01" db="EMBL/GenBank/DDBJ databases">
        <title>Chryseobacterium sp. T9W2-O.</title>
        <authorList>
            <person name="Maltman C."/>
        </authorList>
    </citation>
    <scope>NUCLEOTIDE SEQUENCE [LARGE SCALE GENOMIC DNA]</scope>
    <source>
        <strain evidence="1 2">T9W2-O</strain>
    </source>
</reference>
<keyword evidence="2" id="KW-1185">Reference proteome</keyword>
<sequence>MQQYKSKKLNGKINASAFYHEGYQWKVVLPTIIVNYLQEKVHEQPPFKEFKWDNALYFLSLVISIPAYQKDKTYLWGFIPMDSQRLKKKDSNYSKYFEYFVQIGILQDKGYSKGRTCKRYRYNYENINLEGIECLDFSIFQMTDRFLVKNLLKEVVDNDDCPHLSKWFDDGLFLDFDRLSEDLSSEFCYNKYSLSYTKLNQTIAKAHSYWFTALVLKEQCYRVSRNPDSDNRLHTNLTNMPSKFRPYLTYYGENIQSLDIKNSQPYFMVLVLESWSNSKIIKIMSRVFGSSNIGTIQQKLQQITSSKAFQEEFAPLKQAVLAGKFYEFLIPLFTDIHPDYDGVFRKSFYDSDIGKVKVYEFETKRDLMKKLTLQILYTPLKRPSNEYLVFKQHFPLLCECIEVFKTTSSKKDSFKLFPKLLQQVESDYVIDTITKQIAEVNPDMPLWTIHDSFCTTQSWFPVLESMVHELFLSHSQGISPSLKPDLWCNSDECLKVA</sequence>
<comment type="caution">
    <text evidence="1">The sequence shown here is derived from an EMBL/GenBank/DDBJ whole genome shotgun (WGS) entry which is preliminary data.</text>
</comment>
<evidence type="ECO:0000313" key="2">
    <source>
        <dbReference type="Proteomes" id="UP001348397"/>
    </source>
</evidence>
<dbReference type="RefSeq" id="WP_326321421.1">
    <property type="nucleotide sequence ID" value="NZ_JAYLAA010000043.1"/>
</dbReference>
<evidence type="ECO:0008006" key="3">
    <source>
        <dbReference type="Google" id="ProtNLM"/>
    </source>
</evidence>
<dbReference type="EMBL" id="JAYLAA010000043">
    <property type="protein sequence ID" value="MEC3876695.1"/>
    <property type="molecule type" value="Genomic_DNA"/>
</dbReference>
<protein>
    <recommendedName>
        <fullName evidence="3">DNA-directed RNA polymerase</fullName>
    </recommendedName>
</protein>
<evidence type="ECO:0000313" key="1">
    <source>
        <dbReference type="EMBL" id="MEC3876695.1"/>
    </source>
</evidence>
<accession>A0ABU6HUE2</accession>
<dbReference type="Proteomes" id="UP001348397">
    <property type="component" value="Unassembled WGS sequence"/>
</dbReference>
<name>A0ABU6HUE2_9FLAO</name>
<proteinExistence type="predicted"/>
<gene>
    <name evidence="1" type="ORF">SOP96_13305</name>
</gene>